<dbReference type="RefSeq" id="XP_062745794.1">
    <property type="nucleotide sequence ID" value="XM_062887665.1"/>
</dbReference>
<keyword evidence="3" id="KW-1185">Reference proteome</keyword>
<evidence type="ECO:0000256" key="1">
    <source>
        <dbReference type="SAM" id="SignalP"/>
    </source>
</evidence>
<dbReference type="PANTHER" id="PTHR35605">
    <property type="entry name" value="ECP2 EFFECTOR PROTEIN DOMAIN-CONTAINING PROTEIN-RELATED"/>
    <property type="match status" value="1"/>
</dbReference>
<dbReference type="GeneID" id="87907572"/>
<feature type="chain" id="PRO_5047521111" description="Ecp2 effector protein domain-containing protein" evidence="1">
    <location>
        <begin position="21"/>
        <end position="217"/>
    </location>
</feature>
<dbReference type="EMBL" id="JAFFHA010000004">
    <property type="protein sequence ID" value="KAK4656819.1"/>
    <property type="molecule type" value="Genomic_DNA"/>
</dbReference>
<organism evidence="2 3">
    <name type="scientific">Podospora pseudocomata</name>
    <dbReference type="NCBI Taxonomy" id="2093779"/>
    <lineage>
        <taxon>Eukaryota</taxon>
        <taxon>Fungi</taxon>
        <taxon>Dikarya</taxon>
        <taxon>Ascomycota</taxon>
        <taxon>Pezizomycotina</taxon>
        <taxon>Sordariomycetes</taxon>
        <taxon>Sordariomycetidae</taxon>
        <taxon>Sordariales</taxon>
        <taxon>Podosporaceae</taxon>
        <taxon>Podospora</taxon>
    </lineage>
</organism>
<sequence>MVPTITRLAGFLAFFGAVHSAPASLDQATVSIGLEGREIVPVQWNLPININDPNGKKVAVTGTIEEAVARMEAHFPGWNQSFVAQLPAVQLPSRFGLRADDDPELGNVVSTDCNIPGEAQSEYRIGQGVSYLRGLSGKASNNPGKCGRVSCSYHTAIYWCNEDIVDKEVEWNAIADGAYDVCRNCEKQDDKGVYHAKGTVTFKEKFSVTVKEDWENC</sequence>
<accession>A0ABR0GM61</accession>
<evidence type="ECO:0008006" key="4">
    <source>
        <dbReference type="Google" id="ProtNLM"/>
    </source>
</evidence>
<gene>
    <name evidence="2" type="ORF">QC762_207555</name>
</gene>
<protein>
    <recommendedName>
        <fullName evidence="4">Ecp2 effector protein domain-containing protein</fullName>
    </recommendedName>
</protein>
<proteinExistence type="predicted"/>
<evidence type="ECO:0000313" key="3">
    <source>
        <dbReference type="Proteomes" id="UP001323405"/>
    </source>
</evidence>
<name>A0ABR0GM61_9PEZI</name>
<reference evidence="2 3" key="1">
    <citation type="journal article" date="2023" name="bioRxiv">
        <title>High-quality genome assemblies of four members of thePodospora anserinaspecies complex.</title>
        <authorList>
            <person name="Ament-Velasquez S.L."/>
            <person name="Vogan A.A."/>
            <person name="Wallerman O."/>
            <person name="Hartmann F."/>
            <person name="Gautier V."/>
            <person name="Silar P."/>
            <person name="Giraud T."/>
            <person name="Johannesson H."/>
        </authorList>
    </citation>
    <scope>NUCLEOTIDE SEQUENCE [LARGE SCALE GENOMIC DNA]</scope>
    <source>
        <strain evidence="2 3">CBS 415.72m</strain>
    </source>
</reference>
<dbReference type="PANTHER" id="PTHR35605:SF1">
    <property type="entry name" value="ECP2 EFFECTOR PROTEIN DOMAIN-CONTAINING PROTEIN-RELATED"/>
    <property type="match status" value="1"/>
</dbReference>
<keyword evidence="1" id="KW-0732">Signal</keyword>
<comment type="caution">
    <text evidence="2">The sequence shown here is derived from an EMBL/GenBank/DDBJ whole genome shotgun (WGS) entry which is preliminary data.</text>
</comment>
<feature type="signal peptide" evidence="1">
    <location>
        <begin position="1"/>
        <end position="20"/>
    </location>
</feature>
<evidence type="ECO:0000313" key="2">
    <source>
        <dbReference type="EMBL" id="KAK4656819.1"/>
    </source>
</evidence>
<dbReference type="Proteomes" id="UP001323405">
    <property type="component" value="Unassembled WGS sequence"/>
</dbReference>